<comment type="caution">
    <text evidence="1">The sequence shown here is derived from an EMBL/GenBank/DDBJ whole genome shotgun (WGS) entry which is preliminary data.</text>
</comment>
<organism evidence="1">
    <name type="scientific">Ophidiomyces ophidiicola</name>
    <dbReference type="NCBI Taxonomy" id="1387563"/>
    <lineage>
        <taxon>Eukaryota</taxon>
        <taxon>Fungi</taxon>
        <taxon>Dikarya</taxon>
        <taxon>Ascomycota</taxon>
        <taxon>Pezizomycotina</taxon>
        <taxon>Eurotiomycetes</taxon>
        <taxon>Eurotiomycetidae</taxon>
        <taxon>Onygenales</taxon>
        <taxon>Onygenaceae</taxon>
        <taxon>Ophidiomyces</taxon>
    </lineage>
</organism>
<protein>
    <submittedName>
        <fullName evidence="1">Protein nud1</fullName>
    </submittedName>
</protein>
<reference evidence="1" key="1">
    <citation type="journal article" date="2022" name="bioRxiv">
        <title>Population genetic analysis of Ophidiomyces ophidiicola, the causative agent of snake fungal disease, indicates recent introductions to the USA.</title>
        <authorList>
            <person name="Ladner J.T."/>
            <person name="Palmer J.M."/>
            <person name="Ettinger C.L."/>
            <person name="Stajich J.E."/>
            <person name="Farrell T.M."/>
            <person name="Glorioso B.M."/>
            <person name="Lawson B."/>
            <person name="Price S.J."/>
            <person name="Stengle A.G."/>
            <person name="Grear D.A."/>
            <person name="Lorch J.M."/>
        </authorList>
    </citation>
    <scope>NUCLEOTIDE SEQUENCE</scope>
    <source>
        <strain evidence="1">NWHC 24266-5</strain>
    </source>
</reference>
<dbReference type="EMBL" id="JALBCA010000061">
    <property type="protein sequence ID" value="KAI2385234.1"/>
    <property type="molecule type" value="Genomic_DNA"/>
</dbReference>
<gene>
    <name evidence="1" type="primary">NUD1</name>
    <name evidence="1" type="ORF">LOY88_004184</name>
</gene>
<evidence type="ECO:0000313" key="1">
    <source>
        <dbReference type="EMBL" id="KAI2385234.1"/>
    </source>
</evidence>
<accession>A0ACB8UU89</accession>
<name>A0ACB8UU89_9EURO</name>
<proteinExistence type="predicted"/>
<sequence>MATAGEPWLEGLTDDWIASSRLSIASHTPLPQFGESQQGPSESNSPCTSAPLQPIYSYAPIFSEQSLNISQHAKPHGDASAPKSPLDTATMNVKPCQGNERGNTPEWKRRLLRGDLVASGDGDLFGPTELQKLFTPPNTCEAREQAVLPKRDERICSFSKPKLSGISQRSKLLRSWDKENINLTWMERMSEVSPADITRLLQSSQLSINECDVARLKRDFSNLSLSSAGLSIEHLPGWSASSLEETTGEAASPIPLSTGISSNHQHLHICRPTSSASDTIFNSHLEPADGRPDTDDSLEITSQSLPEGLTMGTHEFATAGGFGNMHRGGCLASNSFQKRWLSPSLAGSNLPSSIAASRYQKSTRKGESQGKRGLTKLPSPFTPKKQTGVSREHSQTPSTSAMKSSGSPLKLFGDYDTFTSNKLLRRMSQFEETFEATIEEGPSCAIESDGPSEYQADSHIHERVAPRPSTNPFPSPNSRKQSAPHSFSKLADKRGLNSPTKSSSAKRRRTLVPSDHSSKGWHQPIIESSVFSSAQSSPQQLEIISVPSHTGSGSRTTSSHPGRPKNPTPTQLRLSDMKSNRHESNDEPALNRDSLPFSRSIQQNLSVNAIRKGSITTQDFLNEATKVMNHIRSHGGRKSELPGLEESIAASDRHALSEISTQEEFSRPPSREGGCLRRQNPPKDPDPQIMSHLKKFEDTDELDVFMGTSVMSLHLKSRQSGSKWQGNGGTETRADLTSGQLQEGLNSLPPRQMNQFSTNDLGLSNEDFKTVTSTGSIPTGSTGSAKAKGIISSQMVSHLIPEKVGVMTYDRIRHMWIKGRLNHSKNFASFISEDDPFGDIPDLSIDELREYMAAENSPCDLVKPGVYSDTTNMNKNSCQNQTDKISGMTGLPPQTQGSIYNPPLDTSSVQSKSTSCTSNEPRPGTRATSWATSDLGIPSILAVRPEYADSQQRRVPDVKCSTLPGNKSPISLRTISNDRKNVSVGTTSRDTAQTHNTIPLEVTTDQPNSNDIVDLPRKMNREDPIQYQHSFSQIIFPQTFRLSGTLARNGAYCTTEHNESNLSREQVEQELSVLPVQDEFSLLASNSYHDASYSFHMSPLAEFTVNQIDESMRLEVSYVAERTHPHSLRQVHGTFTLAVEELIKHITDVEPYEVYWEHLRRLHLQGKKLITLLRLNKYCSRLEELDASNNNIGQLSGVPTSMRSLNISHNFLSNLTAWSHLSNLQYLDVSHNHLENLDGLSGLIHLRSLKVNNNRLRCIKGILGLDGLLTLKARNNLLTSLDFKGSDLVRLSNLDLSGNHISSIANIDTLSALEKLSLGRNEIREMFIPGTLQHLRWLKLSYNHLLNLDVSPFPALQLLYLDCNHLTTIDKLETCPHLETLSIREQTGFFESNDMVEPLAVDFDLSSNLSIRKVYLSCNRVSSEMLSPACPISTLQFLDLASCGLDELPEGFGKSYPNLRSLNLNFNALSNIDSLSGISRLSHLSLVGNRISRLRKCCQTLKTVGGLKGCLTKVDLRGNPLTVGFYPSPVSGNGRSAGVKTDNLFTPKSHQLTRRVVVEDDTADDNDALAPLGGCVDVARVEHGDHASLTRLGFEDVEVEIDDPYTVPAANSAADKKYLAHLDEATKLRRRVVELMVHAATCSRLKVLDGLHVEERDAGHLKKDWVWERLVELGVLKKKAH</sequence>